<accession>A0ABM9Y0Q8</accession>
<proteinExistence type="predicted"/>
<dbReference type="EMBL" id="AALC02000014">
    <property type="protein sequence ID" value="EEQ07271.1"/>
    <property type="molecule type" value="Genomic_DNA"/>
</dbReference>
<gene>
    <name evidence="1" type="ORF">yberc0001_29660</name>
</gene>
<evidence type="ECO:0000313" key="2">
    <source>
        <dbReference type="Proteomes" id="UP000010319"/>
    </source>
</evidence>
<reference evidence="1" key="1">
    <citation type="submission" date="2008-12" db="EMBL/GenBank/DDBJ databases">
        <title>Annotation of the Yersinia bercovieri ATCC 43970 genome.</title>
        <authorList>
            <person name="Read T.D."/>
            <person name="Akmal A."/>
            <person name="Bishop-Lilly K."/>
            <person name="Chen P.E."/>
            <person name="Cook C."/>
            <person name="Kiley M.P."/>
            <person name="Lentz S."/>
            <person name="Mateczun A."/>
            <person name="Nagarajan N."/>
            <person name="Nolan N."/>
            <person name="Osborne B.I."/>
            <person name="Pop M."/>
            <person name="Sozhamannan S."/>
            <person name="Stewart A.C."/>
            <person name="Sulakvelidze A."/>
            <person name="Thomason B."/>
            <person name="Willner K."/>
            <person name="Zwick M.E."/>
        </authorList>
    </citation>
    <scope>NUCLEOTIDE SEQUENCE [LARGE SCALE GENOMIC DNA]</scope>
    <source>
        <strain evidence="1">ATCC 43970</strain>
    </source>
</reference>
<sequence>MKNDNQWLESSAQKKCHCHAGIDRYHWSAAHLIYCATQMKATGGG</sequence>
<keyword evidence="2" id="KW-1185">Reference proteome</keyword>
<comment type="caution">
    <text evidence="1">The sequence shown here is derived from an EMBL/GenBank/DDBJ whole genome shotgun (WGS) entry which is preliminary data.</text>
</comment>
<evidence type="ECO:0000313" key="1">
    <source>
        <dbReference type="EMBL" id="EEQ07271.1"/>
    </source>
</evidence>
<organism evidence="1 2">
    <name type="scientific">Yersinia bercovieri ATCC 43970</name>
    <dbReference type="NCBI Taxonomy" id="349968"/>
    <lineage>
        <taxon>Bacteria</taxon>
        <taxon>Pseudomonadati</taxon>
        <taxon>Pseudomonadota</taxon>
        <taxon>Gammaproteobacteria</taxon>
        <taxon>Enterobacterales</taxon>
        <taxon>Yersiniaceae</taxon>
        <taxon>Yersinia</taxon>
    </lineage>
</organism>
<name>A0ABM9Y0Q8_YERBE</name>
<protein>
    <submittedName>
        <fullName evidence="1">Uncharacterized protein</fullName>
    </submittedName>
</protein>
<dbReference type="Proteomes" id="UP000010319">
    <property type="component" value="Unassembled WGS sequence"/>
</dbReference>